<sequence length="122" mass="13658">MPRLNVMGELREILESALGGVPVRVDLPGERPGTVVVVRRCGGARQDALVDSPQVEVLMWAPTEAEAEGLAERVGDAMSRLPFTRGFCACEELEMRTDYDYVARSPRWYALYRLKTFQPKEG</sequence>
<dbReference type="EMBL" id="CP048433">
    <property type="protein sequence ID" value="QIA33471.1"/>
    <property type="molecule type" value="Genomic_DNA"/>
</dbReference>
<name>A0A858B3N1_COLAA</name>
<evidence type="ECO:0000313" key="1">
    <source>
        <dbReference type="EMBL" id="QIA33471.1"/>
    </source>
</evidence>
<dbReference type="GeneID" id="92849547"/>
<gene>
    <name evidence="1" type="ORF">GXM19_03855</name>
</gene>
<organism evidence="1 2">
    <name type="scientific">Collinsella aerofaciens (strain ATCC 25986 / DSM 3979 / JCM 10188 / KCTC 3647 / NCTC 11838 / VPI 1003)</name>
    <dbReference type="NCBI Taxonomy" id="411903"/>
    <lineage>
        <taxon>Bacteria</taxon>
        <taxon>Bacillati</taxon>
        <taxon>Actinomycetota</taxon>
        <taxon>Coriobacteriia</taxon>
        <taxon>Coriobacteriales</taxon>
        <taxon>Coriobacteriaceae</taxon>
        <taxon>Collinsella</taxon>
    </lineage>
</organism>
<evidence type="ECO:0008006" key="3">
    <source>
        <dbReference type="Google" id="ProtNLM"/>
    </source>
</evidence>
<reference evidence="1 2" key="1">
    <citation type="submission" date="2020-01" db="EMBL/GenBank/DDBJ databases">
        <title>Complete genome sequence of Collinsella aerofaciens JCM 10188(T).</title>
        <authorList>
            <person name="Tourlousse D.M."/>
            <person name="Sakamoto M."/>
            <person name="Miura T."/>
            <person name="Narita K."/>
            <person name="Ohashi A."/>
            <person name="Uchino Y."/>
            <person name="Yamazoe A."/>
            <person name="Kameyama K."/>
            <person name="Terauchi J."/>
            <person name="Ohkuma M."/>
            <person name="Kawasaki H."/>
            <person name="Sekiguchi Y."/>
        </authorList>
    </citation>
    <scope>NUCLEOTIDE SEQUENCE [LARGE SCALE GENOMIC DNA]</scope>
    <source>
        <strain evidence="1 2">JCM 10188</strain>
    </source>
</reference>
<protein>
    <recommendedName>
        <fullName evidence="3">Tail terminator</fullName>
    </recommendedName>
</protein>
<dbReference type="Proteomes" id="UP000464211">
    <property type="component" value="Chromosome"/>
</dbReference>
<accession>A0A858B3N1</accession>
<evidence type="ECO:0000313" key="2">
    <source>
        <dbReference type="Proteomes" id="UP000464211"/>
    </source>
</evidence>
<dbReference type="RefSeq" id="WP_050766146.1">
    <property type="nucleotide sequence ID" value="NZ_AAVN02000006.1"/>
</dbReference>
<dbReference type="AlphaFoldDB" id="A0A858B3N1"/>
<proteinExistence type="predicted"/>